<keyword evidence="6" id="KW-1006">Bacterial flagellum protein export</keyword>
<dbReference type="AlphaFoldDB" id="A0A8A0RPP4"/>
<feature type="coiled-coil region" evidence="7">
    <location>
        <begin position="50"/>
        <end position="88"/>
    </location>
</feature>
<evidence type="ECO:0000256" key="7">
    <source>
        <dbReference type="SAM" id="Coils"/>
    </source>
</evidence>
<sequence length="251" mass="29028">MSKVFKSPMLSLENPYSISIPKNKKELHKRYERNPVIEDCEVNNVKYQAKKLLDEAYAKAQQILEQAEKERREILQKLQEEIKALKKQGYDEGFSIGKQEGFEKGLQEYKGHIKEAIELKKQFLLEKQRIVKLAEKDIIELSIKIVEKVLDKALTENRDYIINLISAGLNKCNEKEGIIIRVPQESYELVDNQRENILKSVEGISEVNIIRDITLKRGQCIIETPSEKINTSISQQLNVILNALLGDKYDK</sequence>
<dbReference type="GO" id="GO:0044781">
    <property type="term" value="P:bacterial-type flagellum organization"/>
    <property type="evidence" value="ECO:0007669"/>
    <property type="project" value="UniProtKB-KW"/>
</dbReference>
<evidence type="ECO:0000256" key="3">
    <source>
        <dbReference type="ARBA" id="ARBA00022448"/>
    </source>
</evidence>
<comment type="similarity">
    <text evidence="2">Belongs to the FliH family.</text>
</comment>
<keyword evidence="7" id="KW-0175">Coiled coil</keyword>
<accession>A0A8A0RPP4</accession>
<reference evidence="9" key="1">
    <citation type="submission" date="2020-07" db="EMBL/GenBank/DDBJ databases">
        <title>Koleobacter methoxysyntrophicus gen. nov., sp. nov., a novel anaerobic bacterium isolated from deep subsurface oil field and proposal of Koleobacterales ord. nov. in the phylum Firmicutes.</title>
        <authorList>
            <person name="Sakamoto S."/>
            <person name="Tamaki H."/>
        </authorList>
    </citation>
    <scope>NUCLEOTIDE SEQUENCE</scope>
    <source>
        <strain evidence="9">NRmbB1</strain>
    </source>
</reference>
<evidence type="ECO:0000256" key="1">
    <source>
        <dbReference type="ARBA" id="ARBA00003041"/>
    </source>
</evidence>
<feature type="domain" description="Flagellar assembly protein FliH/Type III secretion system HrpE" evidence="8">
    <location>
        <begin position="115"/>
        <end position="238"/>
    </location>
</feature>
<protein>
    <recommendedName>
        <fullName evidence="8">Flagellar assembly protein FliH/Type III secretion system HrpE domain-containing protein</fullName>
    </recommendedName>
</protein>
<dbReference type="InterPro" id="IPR018035">
    <property type="entry name" value="Flagellar_FliH/T3SS_HrpE"/>
</dbReference>
<evidence type="ECO:0000313" key="10">
    <source>
        <dbReference type="Proteomes" id="UP000662904"/>
    </source>
</evidence>
<dbReference type="InterPro" id="IPR051472">
    <property type="entry name" value="T3SS_Stator/FliH"/>
</dbReference>
<keyword evidence="4" id="KW-1005">Bacterial flagellum biogenesis</keyword>
<gene>
    <name evidence="9" type="ORF">H0A61_02263</name>
</gene>
<dbReference type="Pfam" id="PF02108">
    <property type="entry name" value="FliH"/>
    <property type="match status" value="1"/>
</dbReference>
<keyword evidence="3" id="KW-0813">Transport</keyword>
<evidence type="ECO:0000256" key="6">
    <source>
        <dbReference type="ARBA" id="ARBA00023225"/>
    </source>
</evidence>
<evidence type="ECO:0000259" key="8">
    <source>
        <dbReference type="Pfam" id="PF02108"/>
    </source>
</evidence>
<organism evidence="9 10">
    <name type="scientific">Koleobacter methoxysyntrophicus</name>
    <dbReference type="NCBI Taxonomy" id="2751313"/>
    <lineage>
        <taxon>Bacteria</taxon>
        <taxon>Bacillati</taxon>
        <taxon>Bacillota</taxon>
        <taxon>Clostridia</taxon>
        <taxon>Koleobacterales</taxon>
        <taxon>Koleobacteraceae</taxon>
        <taxon>Koleobacter</taxon>
    </lineage>
</organism>
<comment type="function">
    <text evidence="1">Needed for flagellar regrowth and assembly.</text>
</comment>
<evidence type="ECO:0000256" key="5">
    <source>
        <dbReference type="ARBA" id="ARBA00022927"/>
    </source>
</evidence>
<keyword evidence="10" id="KW-1185">Reference proteome</keyword>
<dbReference type="PANTHER" id="PTHR34982">
    <property type="entry name" value="YOP PROTEINS TRANSLOCATION PROTEIN L"/>
    <property type="match status" value="1"/>
</dbReference>
<dbReference type="PANTHER" id="PTHR34982:SF1">
    <property type="entry name" value="FLAGELLAR ASSEMBLY PROTEIN FLIH"/>
    <property type="match status" value="1"/>
</dbReference>
<keyword evidence="5" id="KW-0653">Protein transport</keyword>
<dbReference type="GO" id="GO:0005829">
    <property type="term" value="C:cytosol"/>
    <property type="evidence" value="ECO:0007669"/>
    <property type="project" value="TreeGrafter"/>
</dbReference>
<proteinExistence type="inferred from homology"/>
<evidence type="ECO:0000313" key="9">
    <source>
        <dbReference type="EMBL" id="QSQ09882.1"/>
    </source>
</evidence>
<dbReference type="KEGG" id="kme:H0A61_02263"/>
<name>A0A8A0RPP4_9FIRM</name>
<dbReference type="GO" id="GO:0015031">
    <property type="term" value="P:protein transport"/>
    <property type="evidence" value="ECO:0007669"/>
    <property type="project" value="UniProtKB-KW"/>
</dbReference>
<dbReference type="EMBL" id="CP059066">
    <property type="protein sequence ID" value="QSQ09882.1"/>
    <property type="molecule type" value="Genomic_DNA"/>
</dbReference>
<evidence type="ECO:0000256" key="4">
    <source>
        <dbReference type="ARBA" id="ARBA00022795"/>
    </source>
</evidence>
<dbReference type="Proteomes" id="UP000662904">
    <property type="component" value="Chromosome"/>
</dbReference>
<evidence type="ECO:0000256" key="2">
    <source>
        <dbReference type="ARBA" id="ARBA00006602"/>
    </source>
</evidence>